<dbReference type="EMBL" id="ACYG01000027">
    <property type="protein sequence ID" value="EEV17265.1"/>
    <property type="molecule type" value="Genomic_DNA"/>
</dbReference>
<keyword evidence="2" id="KW-1185">Reference proteome</keyword>
<name>C8PK10_9BACT</name>
<accession>C8PK10</accession>
<evidence type="ECO:0000313" key="2">
    <source>
        <dbReference type="Proteomes" id="UP000005709"/>
    </source>
</evidence>
<sequence>MQNSMLYKILRLKISQRNSVPYRILCRAELCGAVRENTLKFRSEIPF</sequence>
<organism evidence="1 2">
    <name type="scientific">Campylobacter gracilis RM3268</name>
    <dbReference type="NCBI Taxonomy" id="553220"/>
    <lineage>
        <taxon>Bacteria</taxon>
        <taxon>Pseudomonadati</taxon>
        <taxon>Campylobacterota</taxon>
        <taxon>Epsilonproteobacteria</taxon>
        <taxon>Campylobacterales</taxon>
        <taxon>Campylobacteraceae</taxon>
        <taxon>Campylobacter</taxon>
    </lineage>
</organism>
<gene>
    <name evidence="1" type="ORF">CAMGR0001_1561</name>
</gene>
<evidence type="ECO:0000313" key="1">
    <source>
        <dbReference type="EMBL" id="EEV17265.1"/>
    </source>
</evidence>
<dbReference type="AlphaFoldDB" id="C8PK10"/>
<dbReference type="Proteomes" id="UP000005709">
    <property type="component" value="Unassembled WGS sequence"/>
</dbReference>
<comment type="caution">
    <text evidence="1">The sequence shown here is derived from an EMBL/GenBank/DDBJ whole genome shotgun (WGS) entry which is preliminary data.</text>
</comment>
<reference evidence="1 2" key="1">
    <citation type="submission" date="2009-07" db="EMBL/GenBank/DDBJ databases">
        <authorList>
            <person name="Madupu R."/>
            <person name="Sebastian Y."/>
            <person name="Durkin A.S."/>
            <person name="Torralba M."/>
            <person name="Methe B."/>
            <person name="Sutton G.G."/>
            <person name="Strausberg R.L."/>
            <person name="Nelson K.E."/>
        </authorList>
    </citation>
    <scope>NUCLEOTIDE SEQUENCE [LARGE SCALE GENOMIC DNA]</scope>
    <source>
        <strain evidence="1 2">RM3268</strain>
    </source>
</reference>
<proteinExistence type="predicted"/>
<protein>
    <submittedName>
        <fullName evidence="1">Uncharacterized protein</fullName>
    </submittedName>
</protein>